<dbReference type="Proteomes" id="UP000215335">
    <property type="component" value="Unassembled WGS sequence"/>
</dbReference>
<comment type="caution">
    <text evidence="2">The sequence shown here is derived from an EMBL/GenBank/DDBJ whole genome shotgun (WGS) entry which is preliminary data.</text>
</comment>
<feature type="region of interest" description="Disordered" evidence="1">
    <location>
        <begin position="69"/>
        <end position="92"/>
    </location>
</feature>
<dbReference type="AlphaFoldDB" id="A0A232ELV0"/>
<keyword evidence="3" id="KW-1185">Reference proteome</keyword>
<feature type="non-terminal residue" evidence="2">
    <location>
        <position position="1"/>
    </location>
</feature>
<dbReference type="EMBL" id="NNAY01003512">
    <property type="protein sequence ID" value="OXU19298.1"/>
    <property type="molecule type" value="Genomic_DNA"/>
</dbReference>
<sequence length="92" mass="10260">VCSSSRARLPNRPTSIYSAVRDTREKLPETKVCIRASRIKGHSSVEARELCRNDAKVLPKIKVELLRANGPGFGPLPATSPTSYRRSLTRRK</sequence>
<evidence type="ECO:0000313" key="2">
    <source>
        <dbReference type="EMBL" id="OXU19298.1"/>
    </source>
</evidence>
<accession>A0A232ELV0</accession>
<reference evidence="2 3" key="1">
    <citation type="journal article" date="2017" name="Curr. Biol.">
        <title>The Evolution of Venom by Co-option of Single-Copy Genes.</title>
        <authorList>
            <person name="Martinson E.O."/>
            <person name="Mrinalini"/>
            <person name="Kelkar Y.D."/>
            <person name="Chang C.H."/>
            <person name="Werren J.H."/>
        </authorList>
    </citation>
    <scope>NUCLEOTIDE SEQUENCE [LARGE SCALE GENOMIC DNA]</scope>
    <source>
        <strain evidence="2 3">Alberta</strain>
        <tissue evidence="2">Whole body</tissue>
    </source>
</reference>
<protein>
    <submittedName>
        <fullName evidence="2">Uncharacterized protein</fullName>
    </submittedName>
</protein>
<gene>
    <name evidence="2" type="ORF">TSAR_008644</name>
</gene>
<evidence type="ECO:0000313" key="3">
    <source>
        <dbReference type="Proteomes" id="UP000215335"/>
    </source>
</evidence>
<name>A0A232ELV0_9HYME</name>
<proteinExistence type="predicted"/>
<organism evidence="2 3">
    <name type="scientific">Trichomalopsis sarcophagae</name>
    <dbReference type="NCBI Taxonomy" id="543379"/>
    <lineage>
        <taxon>Eukaryota</taxon>
        <taxon>Metazoa</taxon>
        <taxon>Ecdysozoa</taxon>
        <taxon>Arthropoda</taxon>
        <taxon>Hexapoda</taxon>
        <taxon>Insecta</taxon>
        <taxon>Pterygota</taxon>
        <taxon>Neoptera</taxon>
        <taxon>Endopterygota</taxon>
        <taxon>Hymenoptera</taxon>
        <taxon>Apocrita</taxon>
        <taxon>Proctotrupomorpha</taxon>
        <taxon>Chalcidoidea</taxon>
        <taxon>Pteromalidae</taxon>
        <taxon>Pteromalinae</taxon>
        <taxon>Trichomalopsis</taxon>
    </lineage>
</organism>
<evidence type="ECO:0000256" key="1">
    <source>
        <dbReference type="SAM" id="MobiDB-lite"/>
    </source>
</evidence>